<dbReference type="HOGENOM" id="CLU_030988_13_3_1"/>
<protein>
    <submittedName>
        <fullName evidence="8">Unplaced genomic scaffold SPHSTscaffold_69, whole genome shotgun sequence</fullName>
    </submittedName>
</protein>
<keyword evidence="5" id="KW-0833">Ubl conjugation pathway</keyword>
<feature type="domain" description="UBC core" evidence="7">
    <location>
        <begin position="1"/>
        <end position="147"/>
    </location>
</feature>
<dbReference type="PANTHER" id="PTHR24068">
    <property type="entry name" value="UBIQUITIN-CONJUGATING ENZYME E2"/>
    <property type="match status" value="1"/>
</dbReference>
<dbReference type="Pfam" id="PF00179">
    <property type="entry name" value="UQ_con"/>
    <property type="match status" value="1"/>
</dbReference>
<comment type="pathway">
    <text evidence="2">Protein modification; protein ubiquitination.</text>
</comment>
<keyword evidence="3" id="KW-0808">Transferase</keyword>
<evidence type="ECO:0000313" key="8">
    <source>
        <dbReference type="EMBL" id="KIJ40413.1"/>
    </source>
</evidence>
<accession>A0A0C9UB98</accession>
<dbReference type="AlphaFoldDB" id="A0A0C9UB98"/>
<dbReference type="PROSITE" id="PS50127">
    <property type="entry name" value="UBC_2"/>
    <property type="match status" value="1"/>
</dbReference>
<reference evidence="8 9" key="1">
    <citation type="submission" date="2014-06" db="EMBL/GenBank/DDBJ databases">
        <title>Evolutionary Origins and Diversification of the Mycorrhizal Mutualists.</title>
        <authorList>
            <consortium name="DOE Joint Genome Institute"/>
            <consortium name="Mycorrhizal Genomics Consortium"/>
            <person name="Kohler A."/>
            <person name="Kuo A."/>
            <person name="Nagy L.G."/>
            <person name="Floudas D."/>
            <person name="Copeland A."/>
            <person name="Barry K.W."/>
            <person name="Cichocki N."/>
            <person name="Veneault-Fourrey C."/>
            <person name="LaButti K."/>
            <person name="Lindquist E.A."/>
            <person name="Lipzen A."/>
            <person name="Lundell T."/>
            <person name="Morin E."/>
            <person name="Murat C."/>
            <person name="Riley R."/>
            <person name="Ohm R."/>
            <person name="Sun H."/>
            <person name="Tunlid A."/>
            <person name="Henrissat B."/>
            <person name="Grigoriev I.V."/>
            <person name="Hibbett D.S."/>
            <person name="Martin F."/>
        </authorList>
    </citation>
    <scope>NUCLEOTIDE SEQUENCE [LARGE SCALE GENOMIC DNA]</scope>
    <source>
        <strain evidence="8 9">SS14</strain>
    </source>
</reference>
<keyword evidence="6" id="KW-0067">ATP-binding</keyword>
<dbReference type="EMBL" id="KN837144">
    <property type="protein sequence ID" value="KIJ40413.1"/>
    <property type="molecule type" value="Genomic_DNA"/>
</dbReference>
<dbReference type="Proteomes" id="UP000054279">
    <property type="component" value="Unassembled WGS sequence"/>
</dbReference>
<keyword evidence="9" id="KW-1185">Reference proteome</keyword>
<dbReference type="GO" id="GO:0005524">
    <property type="term" value="F:ATP binding"/>
    <property type="evidence" value="ECO:0007669"/>
    <property type="project" value="UniProtKB-KW"/>
</dbReference>
<organism evidence="8 9">
    <name type="scientific">Sphaerobolus stellatus (strain SS14)</name>
    <dbReference type="NCBI Taxonomy" id="990650"/>
    <lineage>
        <taxon>Eukaryota</taxon>
        <taxon>Fungi</taxon>
        <taxon>Dikarya</taxon>
        <taxon>Basidiomycota</taxon>
        <taxon>Agaricomycotina</taxon>
        <taxon>Agaricomycetes</taxon>
        <taxon>Phallomycetidae</taxon>
        <taxon>Geastrales</taxon>
        <taxon>Sphaerobolaceae</taxon>
        <taxon>Sphaerobolus</taxon>
    </lineage>
</organism>
<dbReference type="FunFam" id="3.10.110.10:FF:000101">
    <property type="entry name" value="Ubiquitin-conjugating enzyme E2 D2"/>
    <property type="match status" value="1"/>
</dbReference>
<evidence type="ECO:0000313" key="9">
    <source>
        <dbReference type="Proteomes" id="UP000054279"/>
    </source>
</evidence>
<evidence type="ECO:0000256" key="2">
    <source>
        <dbReference type="ARBA" id="ARBA00004906"/>
    </source>
</evidence>
<evidence type="ECO:0000256" key="5">
    <source>
        <dbReference type="ARBA" id="ARBA00022786"/>
    </source>
</evidence>
<evidence type="ECO:0000256" key="3">
    <source>
        <dbReference type="ARBA" id="ARBA00022679"/>
    </source>
</evidence>
<name>A0A0C9UB98_SPHS4</name>
<comment type="catalytic activity">
    <reaction evidence="1">
        <text>S-ubiquitinyl-[E1 ubiquitin-activating enzyme]-L-cysteine + [E2 ubiquitin-conjugating enzyme]-L-cysteine = [E1 ubiquitin-activating enzyme]-L-cysteine + S-ubiquitinyl-[E2 ubiquitin-conjugating enzyme]-L-cysteine.</text>
        <dbReference type="EC" id="2.3.2.23"/>
    </reaction>
</comment>
<dbReference type="SMART" id="SM00212">
    <property type="entry name" value="UBCc"/>
    <property type="match status" value="1"/>
</dbReference>
<feature type="non-terminal residue" evidence="8">
    <location>
        <position position="167"/>
    </location>
</feature>
<proteinExistence type="predicted"/>
<gene>
    <name evidence="8" type="ORF">M422DRAFT_120718</name>
</gene>
<dbReference type="SUPFAM" id="SSF54495">
    <property type="entry name" value="UBC-like"/>
    <property type="match status" value="1"/>
</dbReference>
<evidence type="ECO:0000256" key="6">
    <source>
        <dbReference type="ARBA" id="ARBA00022840"/>
    </source>
</evidence>
<dbReference type="InterPro" id="IPR000608">
    <property type="entry name" value="UBC"/>
</dbReference>
<evidence type="ECO:0000259" key="7">
    <source>
        <dbReference type="PROSITE" id="PS50127"/>
    </source>
</evidence>
<evidence type="ECO:0000256" key="4">
    <source>
        <dbReference type="ARBA" id="ARBA00022741"/>
    </source>
</evidence>
<evidence type="ECO:0000256" key="1">
    <source>
        <dbReference type="ARBA" id="ARBA00000485"/>
    </source>
</evidence>
<dbReference type="OrthoDB" id="7851174at2759"/>
<sequence length="167" mass="18713">MTIKRIHREISDLKKENMGGLTLGPTEDSLFQWRGSIPGPEGSCYEGGVFWMDIILPQDYPFSAPKVLFTTRIYHMNISDRGNVCIDVLKNNWSPALSLYKVLLSLSSLLTDPNPKDPLVPEIAREYVQDRTRHNRTAQQWVQNYALPPAVKKTPPVASSGKSVSAS</sequence>
<dbReference type="Gene3D" id="3.10.110.10">
    <property type="entry name" value="Ubiquitin Conjugating Enzyme"/>
    <property type="match status" value="1"/>
</dbReference>
<dbReference type="GO" id="GO:0061631">
    <property type="term" value="F:ubiquitin conjugating enzyme activity"/>
    <property type="evidence" value="ECO:0007669"/>
    <property type="project" value="UniProtKB-EC"/>
</dbReference>
<dbReference type="InterPro" id="IPR016135">
    <property type="entry name" value="UBQ-conjugating_enzyme/RWD"/>
</dbReference>
<keyword evidence="4" id="KW-0547">Nucleotide-binding</keyword>